<dbReference type="OrthoDB" id="9762826at2"/>
<dbReference type="PROSITE" id="PS50885">
    <property type="entry name" value="HAMP"/>
    <property type="match status" value="1"/>
</dbReference>
<evidence type="ECO:0000259" key="11">
    <source>
        <dbReference type="PROSITE" id="PS50109"/>
    </source>
</evidence>
<evidence type="ECO:0000313" key="13">
    <source>
        <dbReference type="EMBL" id="SHH27488.1"/>
    </source>
</evidence>
<evidence type="ECO:0000256" key="6">
    <source>
        <dbReference type="ARBA" id="ARBA00022777"/>
    </source>
</evidence>
<keyword evidence="5" id="KW-0808">Transferase</keyword>
<dbReference type="GO" id="GO:0004721">
    <property type="term" value="F:phosphoprotein phosphatase activity"/>
    <property type="evidence" value="ECO:0007669"/>
    <property type="project" value="TreeGrafter"/>
</dbReference>
<evidence type="ECO:0000256" key="3">
    <source>
        <dbReference type="ARBA" id="ARBA00012438"/>
    </source>
</evidence>
<dbReference type="Proteomes" id="UP000184447">
    <property type="component" value="Unassembled WGS sequence"/>
</dbReference>
<dbReference type="Gene3D" id="1.10.287.130">
    <property type="match status" value="1"/>
</dbReference>
<dbReference type="InterPro" id="IPR004358">
    <property type="entry name" value="Sig_transdc_His_kin-like_C"/>
</dbReference>
<feature type="domain" description="Histidine kinase" evidence="11">
    <location>
        <begin position="283"/>
        <end position="498"/>
    </location>
</feature>
<dbReference type="FunFam" id="3.30.565.10:FF:000006">
    <property type="entry name" value="Sensor histidine kinase WalK"/>
    <property type="match status" value="1"/>
</dbReference>
<dbReference type="PANTHER" id="PTHR45453:SF3">
    <property type="entry name" value="HISTIDINE KINASE"/>
    <property type="match status" value="1"/>
</dbReference>
<dbReference type="SMART" id="SM00388">
    <property type="entry name" value="HisKA"/>
    <property type="match status" value="1"/>
</dbReference>
<evidence type="ECO:0000256" key="8">
    <source>
        <dbReference type="ARBA" id="ARBA00023136"/>
    </source>
</evidence>
<dbReference type="SUPFAM" id="SSF158472">
    <property type="entry name" value="HAMP domain-like"/>
    <property type="match status" value="1"/>
</dbReference>
<comment type="catalytic activity">
    <reaction evidence="1">
        <text>ATP + protein L-histidine = ADP + protein N-phospho-L-histidine.</text>
        <dbReference type="EC" id="2.7.13.3"/>
    </reaction>
</comment>
<keyword evidence="7" id="KW-0902">Two-component regulatory system</keyword>
<dbReference type="Gene3D" id="6.10.340.10">
    <property type="match status" value="1"/>
</dbReference>
<keyword evidence="6" id="KW-0418">Kinase</keyword>
<protein>
    <recommendedName>
        <fullName evidence="3">histidine kinase</fullName>
        <ecNumber evidence="3">2.7.13.3</ecNumber>
    </recommendedName>
</protein>
<evidence type="ECO:0000313" key="14">
    <source>
        <dbReference type="Proteomes" id="UP000184447"/>
    </source>
</evidence>
<evidence type="ECO:0000256" key="2">
    <source>
        <dbReference type="ARBA" id="ARBA00004370"/>
    </source>
</evidence>
<evidence type="ECO:0000259" key="12">
    <source>
        <dbReference type="PROSITE" id="PS50885"/>
    </source>
</evidence>
<dbReference type="EMBL" id="FQXM01000003">
    <property type="protein sequence ID" value="SHH27488.1"/>
    <property type="molecule type" value="Genomic_DNA"/>
</dbReference>
<feature type="domain" description="HAMP" evidence="12">
    <location>
        <begin position="202"/>
        <end position="254"/>
    </location>
</feature>
<dbReference type="SUPFAM" id="SSF47384">
    <property type="entry name" value="Homodimeric domain of signal transducing histidine kinase"/>
    <property type="match status" value="1"/>
</dbReference>
<dbReference type="Gene3D" id="3.30.565.10">
    <property type="entry name" value="Histidine kinase-like ATPase, C-terminal domain"/>
    <property type="match status" value="1"/>
</dbReference>
<reference evidence="13 14" key="1">
    <citation type="submission" date="2016-11" db="EMBL/GenBank/DDBJ databases">
        <authorList>
            <person name="Jaros S."/>
            <person name="Januszkiewicz K."/>
            <person name="Wedrychowicz H."/>
        </authorList>
    </citation>
    <scope>NUCLEOTIDE SEQUENCE [LARGE SCALE GENOMIC DNA]</scope>
    <source>
        <strain evidence="13 14">DSM 8605</strain>
    </source>
</reference>
<dbReference type="FunFam" id="1.10.287.130:FF:000001">
    <property type="entry name" value="Two-component sensor histidine kinase"/>
    <property type="match status" value="1"/>
</dbReference>
<evidence type="ECO:0000256" key="1">
    <source>
        <dbReference type="ARBA" id="ARBA00000085"/>
    </source>
</evidence>
<dbReference type="RefSeq" id="WP_073336892.1">
    <property type="nucleotide sequence ID" value="NZ_FQXM01000003.1"/>
</dbReference>
<evidence type="ECO:0000256" key="9">
    <source>
        <dbReference type="SAM" id="Coils"/>
    </source>
</evidence>
<dbReference type="InterPro" id="IPR005467">
    <property type="entry name" value="His_kinase_dom"/>
</dbReference>
<dbReference type="Pfam" id="PF00512">
    <property type="entry name" value="HisKA"/>
    <property type="match status" value="1"/>
</dbReference>
<dbReference type="EC" id="2.7.13.3" evidence="3"/>
<dbReference type="CDD" id="cd06225">
    <property type="entry name" value="HAMP"/>
    <property type="match status" value="1"/>
</dbReference>
<dbReference type="SUPFAM" id="SSF55874">
    <property type="entry name" value="ATPase domain of HSP90 chaperone/DNA topoisomerase II/histidine kinase"/>
    <property type="match status" value="1"/>
</dbReference>
<feature type="transmembrane region" description="Helical" evidence="10">
    <location>
        <begin position="181"/>
        <end position="200"/>
    </location>
</feature>
<keyword evidence="10" id="KW-0812">Transmembrane</keyword>
<dbReference type="STRING" id="1121316.SAMN02745207_00614"/>
<dbReference type="GO" id="GO:0016036">
    <property type="term" value="P:cellular response to phosphate starvation"/>
    <property type="evidence" value="ECO:0007669"/>
    <property type="project" value="TreeGrafter"/>
</dbReference>
<dbReference type="PROSITE" id="PS50109">
    <property type="entry name" value="HIS_KIN"/>
    <property type="match status" value="1"/>
</dbReference>
<keyword evidence="9" id="KW-0175">Coiled coil</keyword>
<keyword evidence="8 10" id="KW-0472">Membrane</keyword>
<evidence type="ECO:0000256" key="7">
    <source>
        <dbReference type="ARBA" id="ARBA00023012"/>
    </source>
</evidence>
<dbReference type="InterPro" id="IPR003594">
    <property type="entry name" value="HATPase_dom"/>
</dbReference>
<dbReference type="InterPro" id="IPR003661">
    <property type="entry name" value="HisK_dim/P_dom"/>
</dbReference>
<feature type="transmembrane region" description="Helical" evidence="10">
    <location>
        <begin position="7"/>
        <end position="27"/>
    </location>
</feature>
<dbReference type="InterPro" id="IPR036890">
    <property type="entry name" value="HATPase_C_sf"/>
</dbReference>
<keyword evidence="10" id="KW-1133">Transmembrane helix</keyword>
<dbReference type="InterPro" id="IPR003660">
    <property type="entry name" value="HAMP_dom"/>
</dbReference>
<keyword evidence="4" id="KW-0597">Phosphoprotein</keyword>
<dbReference type="InterPro" id="IPR050351">
    <property type="entry name" value="BphY/WalK/GraS-like"/>
</dbReference>
<dbReference type="Pfam" id="PF00672">
    <property type="entry name" value="HAMP"/>
    <property type="match status" value="1"/>
</dbReference>
<dbReference type="Pfam" id="PF02518">
    <property type="entry name" value="HATPase_c"/>
    <property type="match status" value="1"/>
</dbReference>
<dbReference type="PANTHER" id="PTHR45453">
    <property type="entry name" value="PHOSPHATE REGULON SENSOR PROTEIN PHOR"/>
    <property type="match status" value="1"/>
</dbReference>
<dbReference type="InterPro" id="IPR036097">
    <property type="entry name" value="HisK_dim/P_sf"/>
</dbReference>
<sequence length="498" mass="58397">MRKNISFKLFMVTVFFFLLFIVTQLILQSLFFERYFIWRKTTEFETKLKKFEFQYYNYVDDWSKAIGLINEFEKNEDSKIVVLENDGTMSYITKYYDEKNDITKINDVKEIITKWRNDSNNAYNLKTATDIITYTVNNKNYDFKHLVCVSSIKKNGIQVKTIFAITPLNEVSDTIETLSDFYMYFYIVAFVISLILSIIYSRMVSRPLRKVTKTAKKMSRLDFSEKCEVTSQDEIGRLAETLNFLSANLELALNSLKKSNKKLKIDIEKEKKIEKMRREFIASISHELKTPITLIEGYAEGFKDGIFEDEEKDYYIDVILDEARKMEVMVADMLQLSKYESGNIELHIEEFDIIPLINKIIKKMSTSQVNDKKLNLITDFYEKEILVKADIQRIEGVINNFFTNAIRHTQQDGNIYVNIKDDKSRIFIEVENEGSFIPEEEKNKIWNKFYKIDKSGNKKFGGTGLGLAIVKNILELHKSTFGVENTEKGVKFYFSLDK</sequence>
<dbReference type="GO" id="GO:0005886">
    <property type="term" value="C:plasma membrane"/>
    <property type="evidence" value="ECO:0007669"/>
    <property type="project" value="TreeGrafter"/>
</dbReference>
<proteinExistence type="predicted"/>
<organism evidence="13 14">
    <name type="scientific">Clostridium grantii DSM 8605</name>
    <dbReference type="NCBI Taxonomy" id="1121316"/>
    <lineage>
        <taxon>Bacteria</taxon>
        <taxon>Bacillati</taxon>
        <taxon>Bacillota</taxon>
        <taxon>Clostridia</taxon>
        <taxon>Eubacteriales</taxon>
        <taxon>Clostridiaceae</taxon>
        <taxon>Clostridium</taxon>
    </lineage>
</organism>
<dbReference type="AlphaFoldDB" id="A0A1M5RN18"/>
<dbReference type="GO" id="GO:0000155">
    <property type="term" value="F:phosphorelay sensor kinase activity"/>
    <property type="evidence" value="ECO:0007669"/>
    <property type="project" value="InterPro"/>
</dbReference>
<comment type="subcellular location">
    <subcellularLocation>
        <location evidence="2">Membrane</location>
    </subcellularLocation>
</comment>
<dbReference type="CDD" id="cd00082">
    <property type="entry name" value="HisKA"/>
    <property type="match status" value="1"/>
</dbReference>
<dbReference type="SMART" id="SM00304">
    <property type="entry name" value="HAMP"/>
    <property type="match status" value="1"/>
</dbReference>
<feature type="coiled-coil region" evidence="9">
    <location>
        <begin position="246"/>
        <end position="273"/>
    </location>
</feature>
<dbReference type="SMART" id="SM00387">
    <property type="entry name" value="HATPase_c"/>
    <property type="match status" value="1"/>
</dbReference>
<evidence type="ECO:0000256" key="4">
    <source>
        <dbReference type="ARBA" id="ARBA00022553"/>
    </source>
</evidence>
<evidence type="ECO:0000256" key="10">
    <source>
        <dbReference type="SAM" id="Phobius"/>
    </source>
</evidence>
<keyword evidence="14" id="KW-1185">Reference proteome</keyword>
<evidence type="ECO:0000256" key="5">
    <source>
        <dbReference type="ARBA" id="ARBA00022679"/>
    </source>
</evidence>
<name>A0A1M5RN18_9CLOT</name>
<gene>
    <name evidence="13" type="ORF">SAMN02745207_00614</name>
</gene>
<accession>A0A1M5RN18</accession>
<dbReference type="PRINTS" id="PR00344">
    <property type="entry name" value="BCTRLSENSOR"/>
</dbReference>